<dbReference type="OrthoDB" id="2017497at2759"/>
<dbReference type="InterPro" id="IPR052649">
    <property type="entry name" value="NCE102-like"/>
</dbReference>
<evidence type="ECO:0000313" key="8">
    <source>
        <dbReference type="Proteomes" id="UP000799777"/>
    </source>
</evidence>
<comment type="subcellular location">
    <subcellularLocation>
        <location evidence="1">Membrane</location>
        <topology evidence="1">Multi-pass membrane protein</topology>
    </subcellularLocation>
</comment>
<evidence type="ECO:0000313" key="7">
    <source>
        <dbReference type="EMBL" id="KAF2032180.1"/>
    </source>
</evidence>
<feature type="domain" description="MARVEL" evidence="6">
    <location>
        <begin position="8"/>
        <end position="172"/>
    </location>
</feature>
<dbReference type="PANTHER" id="PTHR28165:SF2">
    <property type="entry name" value="MARVEL DOMAIN-CONTAINING PROTEIN"/>
    <property type="match status" value="1"/>
</dbReference>
<dbReference type="InterPro" id="IPR008253">
    <property type="entry name" value="Marvel"/>
</dbReference>
<evidence type="ECO:0000259" key="6">
    <source>
        <dbReference type="Pfam" id="PF01284"/>
    </source>
</evidence>
<accession>A0A9P4HEN5</accession>
<keyword evidence="3 5" id="KW-1133">Transmembrane helix</keyword>
<dbReference type="GO" id="GO:0032126">
    <property type="term" value="C:eisosome"/>
    <property type="evidence" value="ECO:0007669"/>
    <property type="project" value="TreeGrafter"/>
</dbReference>
<keyword evidence="2 5" id="KW-0812">Transmembrane</keyword>
<dbReference type="EMBL" id="ML978174">
    <property type="protein sequence ID" value="KAF2032180.1"/>
    <property type="molecule type" value="Genomic_DNA"/>
</dbReference>
<comment type="caution">
    <text evidence="7">The sequence shown here is derived from an EMBL/GenBank/DDBJ whole genome shotgun (WGS) entry which is preliminary data.</text>
</comment>
<feature type="transmembrane region" description="Helical" evidence="5">
    <location>
        <begin position="71"/>
        <end position="93"/>
    </location>
</feature>
<gene>
    <name evidence="7" type="ORF">EK21DRAFT_61429</name>
</gene>
<reference evidence="7" key="1">
    <citation type="journal article" date="2020" name="Stud. Mycol.">
        <title>101 Dothideomycetes genomes: a test case for predicting lifestyles and emergence of pathogens.</title>
        <authorList>
            <person name="Haridas S."/>
            <person name="Albert R."/>
            <person name="Binder M."/>
            <person name="Bloem J."/>
            <person name="Labutti K."/>
            <person name="Salamov A."/>
            <person name="Andreopoulos B."/>
            <person name="Baker S."/>
            <person name="Barry K."/>
            <person name="Bills G."/>
            <person name="Bluhm B."/>
            <person name="Cannon C."/>
            <person name="Castanera R."/>
            <person name="Culley D."/>
            <person name="Daum C."/>
            <person name="Ezra D."/>
            <person name="Gonzalez J."/>
            <person name="Henrissat B."/>
            <person name="Kuo A."/>
            <person name="Liang C."/>
            <person name="Lipzen A."/>
            <person name="Lutzoni F."/>
            <person name="Magnuson J."/>
            <person name="Mondo S."/>
            <person name="Nolan M."/>
            <person name="Ohm R."/>
            <person name="Pangilinan J."/>
            <person name="Park H.-J."/>
            <person name="Ramirez L."/>
            <person name="Alfaro M."/>
            <person name="Sun H."/>
            <person name="Tritt A."/>
            <person name="Yoshinaga Y."/>
            <person name="Zwiers L.-H."/>
            <person name="Turgeon B."/>
            <person name="Goodwin S."/>
            <person name="Spatafora J."/>
            <person name="Crous P."/>
            <person name="Grigoriev I."/>
        </authorList>
    </citation>
    <scope>NUCLEOTIDE SEQUENCE</scope>
    <source>
        <strain evidence="7">CBS 110217</strain>
    </source>
</reference>
<name>A0A9P4HEN5_9PLEO</name>
<proteinExistence type="predicted"/>
<evidence type="ECO:0000256" key="3">
    <source>
        <dbReference type="ARBA" id="ARBA00022989"/>
    </source>
</evidence>
<evidence type="ECO:0000256" key="2">
    <source>
        <dbReference type="ARBA" id="ARBA00022692"/>
    </source>
</evidence>
<keyword evidence="4 5" id="KW-0472">Membrane</keyword>
<dbReference type="PANTHER" id="PTHR28165">
    <property type="entry name" value="NON-CLASSICAL EXPORT PROTEIN 2-RELATED"/>
    <property type="match status" value="1"/>
</dbReference>
<feature type="transmembrane region" description="Helical" evidence="5">
    <location>
        <begin position="158"/>
        <end position="178"/>
    </location>
</feature>
<sequence length="184" mass="19915">MLSSPIINWALRAFQFLFGIVILGLSVTLIRGHHWGDFPSSLGFSVFVAGVTILASIIGFCATWVSFLEGIVGLAIDVLIALINIAGGIVLAIKLKGVKCSDTDDLSNAFKLAENDLFNGGWMKIKGKMYAWVASQYGDNGNKIRDVILGHCRESQAAMVFMFLAAALLIVSGLLAFLRKRKGY</sequence>
<feature type="transmembrane region" description="Helical" evidence="5">
    <location>
        <begin position="6"/>
        <end position="30"/>
    </location>
</feature>
<evidence type="ECO:0000256" key="5">
    <source>
        <dbReference type="SAM" id="Phobius"/>
    </source>
</evidence>
<dbReference type="Proteomes" id="UP000799777">
    <property type="component" value="Unassembled WGS sequence"/>
</dbReference>
<feature type="transmembrane region" description="Helical" evidence="5">
    <location>
        <begin position="42"/>
        <end position="65"/>
    </location>
</feature>
<dbReference type="AlphaFoldDB" id="A0A9P4HEN5"/>
<organism evidence="7 8">
    <name type="scientific">Setomelanomma holmii</name>
    <dbReference type="NCBI Taxonomy" id="210430"/>
    <lineage>
        <taxon>Eukaryota</taxon>
        <taxon>Fungi</taxon>
        <taxon>Dikarya</taxon>
        <taxon>Ascomycota</taxon>
        <taxon>Pezizomycotina</taxon>
        <taxon>Dothideomycetes</taxon>
        <taxon>Pleosporomycetidae</taxon>
        <taxon>Pleosporales</taxon>
        <taxon>Pleosporineae</taxon>
        <taxon>Phaeosphaeriaceae</taxon>
        <taxon>Setomelanomma</taxon>
    </lineage>
</organism>
<dbReference type="GO" id="GO:0070941">
    <property type="term" value="P:eisosome assembly"/>
    <property type="evidence" value="ECO:0007669"/>
    <property type="project" value="TreeGrafter"/>
</dbReference>
<dbReference type="GO" id="GO:0005886">
    <property type="term" value="C:plasma membrane"/>
    <property type="evidence" value="ECO:0007669"/>
    <property type="project" value="TreeGrafter"/>
</dbReference>
<protein>
    <recommendedName>
        <fullName evidence="6">MARVEL domain-containing protein</fullName>
    </recommendedName>
</protein>
<dbReference type="GO" id="GO:0072659">
    <property type="term" value="P:protein localization to plasma membrane"/>
    <property type="evidence" value="ECO:0007669"/>
    <property type="project" value="TreeGrafter"/>
</dbReference>
<keyword evidence="8" id="KW-1185">Reference proteome</keyword>
<evidence type="ECO:0000256" key="4">
    <source>
        <dbReference type="ARBA" id="ARBA00023136"/>
    </source>
</evidence>
<evidence type="ECO:0000256" key="1">
    <source>
        <dbReference type="ARBA" id="ARBA00004141"/>
    </source>
</evidence>
<dbReference type="Pfam" id="PF01284">
    <property type="entry name" value="MARVEL"/>
    <property type="match status" value="1"/>
</dbReference>